<feature type="transmembrane region" description="Helical" evidence="1">
    <location>
        <begin position="125"/>
        <end position="148"/>
    </location>
</feature>
<keyword evidence="1" id="KW-0812">Transmembrane</keyword>
<feature type="transmembrane region" description="Helical" evidence="1">
    <location>
        <begin position="32"/>
        <end position="54"/>
    </location>
</feature>
<name>A0ABV7H3I6_9BURK</name>
<proteinExistence type="predicted"/>
<keyword evidence="1" id="KW-0472">Membrane</keyword>
<feature type="transmembrane region" description="Helical" evidence="1">
    <location>
        <begin position="75"/>
        <end position="101"/>
    </location>
</feature>
<keyword evidence="3" id="KW-1185">Reference proteome</keyword>
<dbReference type="Proteomes" id="UP001595556">
    <property type="component" value="Unassembled WGS sequence"/>
</dbReference>
<evidence type="ECO:0008006" key="4">
    <source>
        <dbReference type="Google" id="ProtNLM"/>
    </source>
</evidence>
<dbReference type="RefSeq" id="WP_377304504.1">
    <property type="nucleotide sequence ID" value="NZ_CP180191.1"/>
</dbReference>
<dbReference type="EMBL" id="JBHRTI010000007">
    <property type="protein sequence ID" value="MFC3148489.1"/>
    <property type="molecule type" value="Genomic_DNA"/>
</dbReference>
<sequence>MNPASSNTGFGLPPGVTATQLANDERLVWGAYAAHMIGYLMLWTALIGLIINYVRRKDCVDPKHATHHSRMLRTFWWTLGLSLLALGIMIAGGLGVAFNLLGPDLAQWERSVEAIEKGTARLNIAWGWVVLAALGALLAVATWIGGLISHAIGMVRLADDKPA</sequence>
<organism evidence="2 3">
    <name type="scientific">Piscinibacterium candidicorallinum</name>
    <dbReference type="NCBI Taxonomy" id="1793872"/>
    <lineage>
        <taxon>Bacteria</taxon>
        <taxon>Pseudomonadati</taxon>
        <taxon>Pseudomonadota</taxon>
        <taxon>Betaproteobacteria</taxon>
        <taxon>Burkholderiales</taxon>
        <taxon>Piscinibacterium</taxon>
    </lineage>
</organism>
<evidence type="ECO:0000313" key="2">
    <source>
        <dbReference type="EMBL" id="MFC3148489.1"/>
    </source>
</evidence>
<comment type="caution">
    <text evidence="2">The sequence shown here is derived from an EMBL/GenBank/DDBJ whole genome shotgun (WGS) entry which is preliminary data.</text>
</comment>
<evidence type="ECO:0000313" key="3">
    <source>
        <dbReference type="Proteomes" id="UP001595556"/>
    </source>
</evidence>
<protein>
    <recommendedName>
        <fullName evidence="4">Transmembrane protein</fullName>
    </recommendedName>
</protein>
<keyword evidence="1" id="KW-1133">Transmembrane helix</keyword>
<evidence type="ECO:0000256" key="1">
    <source>
        <dbReference type="SAM" id="Phobius"/>
    </source>
</evidence>
<reference evidence="3" key="1">
    <citation type="journal article" date="2019" name="Int. J. Syst. Evol. Microbiol.">
        <title>The Global Catalogue of Microorganisms (GCM) 10K type strain sequencing project: providing services to taxonomists for standard genome sequencing and annotation.</title>
        <authorList>
            <consortium name="The Broad Institute Genomics Platform"/>
            <consortium name="The Broad Institute Genome Sequencing Center for Infectious Disease"/>
            <person name="Wu L."/>
            <person name="Ma J."/>
        </authorList>
    </citation>
    <scope>NUCLEOTIDE SEQUENCE [LARGE SCALE GENOMIC DNA]</scope>
    <source>
        <strain evidence="3">KCTC 52168</strain>
    </source>
</reference>
<gene>
    <name evidence="2" type="ORF">ACFOEN_12730</name>
</gene>
<accession>A0ABV7H3I6</accession>